<keyword evidence="2" id="KW-1185">Reference proteome</keyword>
<proteinExistence type="predicted"/>
<dbReference type="Proteomes" id="UP000828941">
    <property type="component" value="Chromosome 8"/>
</dbReference>
<protein>
    <submittedName>
        <fullName evidence="1">Uncharacterized protein</fullName>
    </submittedName>
</protein>
<organism evidence="1 2">
    <name type="scientific">Bauhinia variegata</name>
    <name type="common">Purple orchid tree</name>
    <name type="synonym">Phanera variegata</name>
    <dbReference type="NCBI Taxonomy" id="167791"/>
    <lineage>
        <taxon>Eukaryota</taxon>
        <taxon>Viridiplantae</taxon>
        <taxon>Streptophyta</taxon>
        <taxon>Embryophyta</taxon>
        <taxon>Tracheophyta</taxon>
        <taxon>Spermatophyta</taxon>
        <taxon>Magnoliopsida</taxon>
        <taxon>eudicotyledons</taxon>
        <taxon>Gunneridae</taxon>
        <taxon>Pentapetalae</taxon>
        <taxon>rosids</taxon>
        <taxon>fabids</taxon>
        <taxon>Fabales</taxon>
        <taxon>Fabaceae</taxon>
        <taxon>Cercidoideae</taxon>
        <taxon>Cercideae</taxon>
        <taxon>Bauhiniinae</taxon>
        <taxon>Bauhinia</taxon>
    </lineage>
</organism>
<sequence>MVLAQVGEKISYALQPMRNSTVVDEDVLNKCIDRIIRGLTFADFSFQLLINMENSITKAVVDCPVGHDKRIAIEQAVFNELCQMLDSGKPSFTPVKGKTSVVMLVGLQDTFKAGALDQLKQNAQKAEIPFFGRCLEPSAASSLLMRK</sequence>
<gene>
    <name evidence="1" type="ORF">L6164_021414</name>
</gene>
<name>A0ACB9MYF7_BAUVA</name>
<evidence type="ECO:0000313" key="2">
    <source>
        <dbReference type="Proteomes" id="UP000828941"/>
    </source>
</evidence>
<comment type="caution">
    <text evidence="1">The sequence shown here is derived from an EMBL/GenBank/DDBJ whole genome shotgun (WGS) entry which is preliminary data.</text>
</comment>
<reference evidence="1 2" key="1">
    <citation type="journal article" date="2022" name="DNA Res.">
        <title>Chromosomal-level genome assembly of the orchid tree Bauhinia variegata (Leguminosae; Cercidoideae) supports the allotetraploid origin hypothesis of Bauhinia.</title>
        <authorList>
            <person name="Zhong Y."/>
            <person name="Chen Y."/>
            <person name="Zheng D."/>
            <person name="Pang J."/>
            <person name="Liu Y."/>
            <person name="Luo S."/>
            <person name="Meng S."/>
            <person name="Qian L."/>
            <person name="Wei D."/>
            <person name="Dai S."/>
            <person name="Zhou R."/>
        </authorList>
    </citation>
    <scope>NUCLEOTIDE SEQUENCE [LARGE SCALE GENOMIC DNA]</scope>
    <source>
        <strain evidence="1">BV-YZ2020</strain>
    </source>
</reference>
<dbReference type="EMBL" id="CM039433">
    <property type="protein sequence ID" value="KAI4329114.1"/>
    <property type="molecule type" value="Genomic_DNA"/>
</dbReference>
<accession>A0ACB9MYF7</accession>
<evidence type="ECO:0000313" key="1">
    <source>
        <dbReference type="EMBL" id="KAI4329114.1"/>
    </source>
</evidence>